<evidence type="ECO:0000256" key="3">
    <source>
        <dbReference type="ARBA" id="ARBA00022452"/>
    </source>
</evidence>
<keyword evidence="5" id="KW-0472">Membrane</keyword>
<protein>
    <submittedName>
        <fullName evidence="8">Carboxypeptidase regulatory-like domain-containing protein</fullName>
    </submittedName>
</protein>
<comment type="subcellular location">
    <subcellularLocation>
        <location evidence="1">Cell outer membrane</location>
        <topology evidence="1">Multi-pass membrane protein</topology>
    </subcellularLocation>
</comment>
<dbReference type="InterPro" id="IPR008969">
    <property type="entry name" value="CarboxyPept-like_regulatory"/>
</dbReference>
<keyword evidence="4" id="KW-0812">Transmembrane</keyword>
<gene>
    <name evidence="8" type="ORF">SAMN05421770_10931</name>
</gene>
<dbReference type="Pfam" id="PF25183">
    <property type="entry name" value="OMP_b-brl_4"/>
    <property type="match status" value="1"/>
</dbReference>
<sequence>MNQQISRFIRFTFSFVLVLLLLVGGRLTAQEFRGTISGTVSDSGGAIIPQAAVTVRDTDTGAVYKVKSDDKGFYSASSLAPGKYEVRVESPSFQAYIRNGITVQAGDHASIDVTLTAGDVSQSVTVTSDAPMVDATNAAIGQSISTKEVEDLPQNGRTPVVLAQLALGVSSTSPPAQVRPFDNGGAASITVAGAKNQTTETLLDGSPDTDSQLKVAYSPPQDVVQEVKVYAFQVDAAYGHSGGGIINQVTKGGGNHLHGSIYEYNQTAAFTANNYFSKRNGTPRPNTHYNQYGASFGGPVYIPKLFNGRDKVFFQFGYEGIRDSQPSSGYLHVPTDPEKNGDFSDLLAAGGASYTIYDPSTAVLAGTTVTRTAFAGNKLTTPVNPVAAALLKYYPEPNVPGATAATLNNYFNNFASTDTYDNQFGRMDFNITTRNKLFFDVRHNNRVQSTSNYFGNAATGALLTRVNWGAVVDDVHAFNASTVGNVRFNWTRYASLTGGPSQGADVTSVGYPGSLETNTNLKQLPSVAIGSTGACNKTSTETTFACLFTPNNTPNANWNDSFHIFGSVTKVLGNHSIKAGADAREYRIENISYGYPTGQFVYGTSFTQQSSTSAAAPFGQDLAAFELGLPTSGSINRNVFTATWNRYLGVFGQDDWRVAKSLTLNIGLRFDHDFPLYERHNRAISSFDPTLTTPVGTAAATAYNANPISQIPAGQFQAPGGVVYASDARRQLYNTDSYTFSPRLGFAWTPPNLNGKTTVTGGFSIFVFPVQNLATINSTGYSTTTAYVATNNNYLTPATTIANPFPTGLIQAAGASGGAATNQGLATQTFNQHMKNGYSERYALSVQQQFDANTVFQLAYIGAHYVKLQVGSISLNPIPQQYLSASPVKNVAQAAVLTGSVANPFAGLLPGTTLNAATIARGQLLTAYPQYPISGLTLADVDNGSSNYNSLNARIQHRISKGLSVIANYTYSKNIEQVTKLNDSDTKYEKRVSSFDYPHKLVIATTYTLPYSATGGSGFASHVTHAVLGGWAVSGIYLLQSGAPIGFGNIIYSGGPLNLNPRQTAPKTPAFDVSQFDTATADQPTASVNGVTVQTNIRTLHSTFGQYRADKVNNIDASVARQFKFRELVTGELRMEAFNALNHAEFGAPNMTPTSGVGTFGTISSQANNPRVVQLSGHIRF</sequence>
<dbReference type="RefSeq" id="WP_089410016.1">
    <property type="nucleotide sequence ID" value="NZ_FZOU01000009.1"/>
</dbReference>
<keyword evidence="2" id="KW-0813">Transport</keyword>
<reference evidence="8 9" key="1">
    <citation type="submission" date="2017-06" db="EMBL/GenBank/DDBJ databases">
        <authorList>
            <person name="Kim H.J."/>
            <person name="Triplett B.A."/>
        </authorList>
    </citation>
    <scope>NUCLEOTIDE SEQUENCE [LARGE SCALE GENOMIC DNA]</scope>
    <source>
        <strain evidence="8 9">DSM 18704</strain>
    </source>
</reference>
<name>A0A239M1G3_9BACT</name>
<dbReference type="SUPFAM" id="SSF49464">
    <property type="entry name" value="Carboxypeptidase regulatory domain-like"/>
    <property type="match status" value="1"/>
</dbReference>
<dbReference type="GO" id="GO:0044718">
    <property type="term" value="P:siderophore transmembrane transport"/>
    <property type="evidence" value="ECO:0007669"/>
    <property type="project" value="TreeGrafter"/>
</dbReference>
<dbReference type="InterPro" id="IPR057601">
    <property type="entry name" value="Oar-like_b-barrel"/>
</dbReference>
<dbReference type="PANTHER" id="PTHR30069:SF46">
    <property type="entry name" value="OAR PROTEIN"/>
    <property type="match status" value="1"/>
</dbReference>
<evidence type="ECO:0000313" key="8">
    <source>
        <dbReference type="EMBL" id="SNT36380.1"/>
    </source>
</evidence>
<proteinExistence type="predicted"/>
<dbReference type="SUPFAM" id="SSF56935">
    <property type="entry name" value="Porins"/>
    <property type="match status" value="1"/>
</dbReference>
<dbReference type="Gene3D" id="2.60.40.1120">
    <property type="entry name" value="Carboxypeptidase-like, regulatory domain"/>
    <property type="match status" value="1"/>
</dbReference>
<keyword evidence="8" id="KW-0378">Hydrolase</keyword>
<dbReference type="Proteomes" id="UP000198356">
    <property type="component" value="Unassembled WGS sequence"/>
</dbReference>
<dbReference type="GO" id="GO:0015344">
    <property type="term" value="F:siderophore uptake transmembrane transporter activity"/>
    <property type="evidence" value="ECO:0007669"/>
    <property type="project" value="TreeGrafter"/>
</dbReference>
<accession>A0A239M1G3</accession>
<evidence type="ECO:0000256" key="5">
    <source>
        <dbReference type="ARBA" id="ARBA00023136"/>
    </source>
</evidence>
<evidence type="ECO:0000256" key="2">
    <source>
        <dbReference type="ARBA" id="ARBA00022448"/>
    </source>
</evidence>
<keyword evidence="9" id="KW-1185">Reference proteome</keyword>
<dbReference type="InterPro" id="IPR036942">
    <property type="entry name" value="Beta-barrel_TonB_sf"/>
</dbReference>
<evidence type="ECO:0000256" key="6">
    <source>
        <dbReference type="ARBA" id="ARBA00023237"/>
    </source>
</evidence>
<evidence type="ECO:0000256" key="1">
    <source>
        <dbReference type="ARBA" id="ARBA00004571"/>
    </source>
</evidence>
<feature type="domain" description="TonB-dependent transporter Oar-like beta-barrel" evidence="7">
    <location>
        <begin position="249"/>
        <end position="1174"/>
    </location>
</feature>
<dbReference type="OrthoDB" id="97893at2"/>
<evidence type="ECO:0000256" key="4">
    <source>
        <dbReference type="ARBA" id="ARBA00022692"/>
    </source>
</evidence>
<evidence type="ECO:0000313" key="9">
    <source>
        <dbReference type="Proteomes" id="UP000198356"/>
    </source>
</evidence>
<dbReference type="InterPro" id="IPR039426">
    <property type="entry name" value="TonB-dep_rcpt-like"/>
</dbReference>
<dbReference type="EMBL" id="FZOU01000009">
    <property type="protein sequence ID" value="SNT36380.1"/>
    <property type="molecule type" value="Genomic_DNA"/>
</dbReference>
<evidence type="ECO:0000259" key="7">
    <source>
        <dbReference type="Pfam" id="PF25183"/>
    </source>
</evidence>
<dbReference type="GO" id="GO:0004180">
    <property type="term" value="F:carboxypeptidase activity"/>
    <property type="evidence" value="ECO:0007669"/>
    <property type="project" value="UniProtKB-KW"/>
</dbReference>
<dbReference type="Pfam" id="PF13620">
    <property type="entry name" value="CarboxypepD_reg"/>
    <property type="match status" value="1"/>
</dbReference>
<keyword evidence="8" id="KW-0645">Protease</keyword>
<dbReference type="GO" id="GO:0009279">
    <property type="term" value="C:cell outer membrane"/>
    <property type="evidence" value="ECO:0007669"/>
    <property type="project" value="UniProtKB-SubCell"/>
</dbReference>
<keyword evidence="3" id="KW-1134">Transmembrane beta strand</keyword>
<keyword evidence="6" id="KW-0998">Cell outer membrane</keyword>
<dbReference type="Gene3D" id="2.40.170.20">
    <property type="entry name" value="TonB-dependent receptor, beta-barrel domain"/>
    <property type="match status" value="1"/>
</dbReference>
<dbReference type="AlphaFoldDB" id="A0A239M1G3"/>
<dbReference type="PANTHER" id="PTHR30069">
    <property type="entry name" value="TONB-DEPENDENT OUTER MEMBRANE RECEPTOR"/>
    <property type="match status" value="1"/>
</dbReference>
<keyword evidence="8" id="KW-0121">Carboxypeptidase</keyword>
<organism evidence="8 9">
    <name type="scientific">Granulicella rosea</name>
    <dbReference type="NCBI Taxonomy" id="474952"/>
    <lineage>
        <taxon>Bacteria</taxon>
        <taxon>Pseudomonadati</taxon>
        <taxon>Acidobacteriota</taxon>
        <taxon>Terriglobia</taxon>
        <taxon>Terriglobales</taxon>
        <taxon>Acidobacteriaceae</taxon>
        <taxon>Granulicella</taxon>
    </lineage>
</organism>